<proteinExistence type="predicted"/>
<dbReference type="Proteomes" id="UP001197875">
    <property type="component" value="Unassembled WGS sequence"/>
</dbReference>
<reference evidence="1 2" key="1">
    <citation type="submission" date="2021-10" db="EMBL/GenBank/DDBJ databases">
        <title>Anaerobic single-cell dispensing facilitates the cultivation of human gut bacteria.</title>
        <authorList>
            <person name="Afrizal A."/>
        </authorList>
    </citation>
    <scope>NUCLEOTIDE SEQUENCE [LARGE SCALE GENOMIC DNA]</scope>
    <source>
        <strain evidence="1 2">CLA-AA-H277</strain>
    </source>
</reference>
<name>A0AAE3J693_9FIRM</name>
<keyword evidence="2" id="KW-1185">Reference proteome</keyword>
<sequence>MHKEQQRLRVHHLLCIPLFRGAGYSDGFSKNMAEKIAWLKAHPEEEVELVCGPDMICSHCPNCNPDETCGSDGNHVAIKDRNLLPVLDLKEGTLYPVRSLFKRAEEKMSEESFDASCGRCEWYRQGYCDFPEYDRSLKEINRIFFL</sequence>
<evidence type="ECO:0000313" key="1">
    <source>
        <dbReference type="EMBL" id="MCC2189656.1"/>
    </source>
</evidence>
<gene>
    <name evidence="1" type="ORF">LKD71_07530</name>
</gene>
<protein>
    <submittedName>
        <fullName evidence="1">DUF1284 domain-containing protein</fullName>
    </submittedName>
</protein>
<evidence type="ECO:0000313" key="2">
    <source>
        <dbReference type="Proteomes" id="UP001197875"/>
    </source>
</evidence>
<accession>A0AAE3J693</accession>
<dbReference type="Pfam" id="PF06935">
    <property type="entry name" value="DUF1284"/>
    <property type="match status" value="1"/>
</dbReference>
<dbReference type="AlphaFoldDB" id="A0AAE3J693"/>
<organism evidence="1 2">
    <name type="scientific">Fusicatenibacter faecihominis</name>
    <dbReference type="NCBI Taxonomy" id="2881276"/>
    <lineage>
        <taxon>Bacteria</taxon>
        <taxon>Bacillati</taxon>
        <taxon>Bacillota</taxon>
        <taxon>Clostridia</taxon>
        <taxon>Lachnospirales</taxon>
        <taxon>Lachnospiraceae</taxon>
        <taxon>Fusicatenibacter</taxon>
    </lineage>
</organism>
<dbReference type="RefSeq" id="WP_178045442.1">
    <property type="nucleotide sequence ID" value="NZ_JAJEPR010000009.1"/>
</dbReference>
<dbReference type="InterPro" id="IPR009702">
    <property type="entry name" value="DUF1284"/>
</dbReference>
<dbReference type="EMBL" id="JAJEPR010000009">
    <property type="protein sequence ID" value="MCC2189656.1"/>
    <property type="molecule type" value="Genomic_DNA"/>
</dbReference>
<comment type="caution">
    <text evidence="1">The sequence shown here is derived from an EMBL/GenBank/DDBJ whole genome shotgun (WGS) entry which is preliminary data.</text>
</comment>